<keyword evidence="2" id="KW-1185">Reference proteome</keyword>
<dbReference type="EMBL" id="LRBP01000001">
    <property type="protein sequence ID" value="OII75435.1"/>
    <property type="molecule type" value="Genomic_DNA"/>
</dbReference>
<reference evidence="1 2" key="1">
    <citation type="submission" date="2016-10" db="EMBL/GenBank/DDBJ databases">
        <title>Reductive evolution of mitochondrial metabolism and differential evolution of invasion-related proteins in Cryptosporidium.</title>
        <authorList>
            <person name="Liu S."/>
            <person name="Roellig D.M."/>
            <person name="Guo Y."/>
            <person name="Li N."/>
            <person name="Frace M.A."/>
            <person name="Tang K."/>
            <person name="Zhang L."/>
            <person name="Feng Y."/>
            <person name="Xiao L."/>
        </authorList>
    </citation>
    <scope>NUCLEOTIDE SEQUENCE [LARGE SCALE GENOMIC DNA]</scope>
    <source>
        <strain evidence="1">39726</strain>
    </source>
</reference>
<organism evidence="1 2">
    <name type="scientific">Cryptosporidium ubiquitum</name>
    <dbReference type="NCBI Taxonomy" id="857276"/>
    <lineage>
        <taxon>Eukaryota</taxon>
        <taxon>Sar</taxon>
        <taxon>Alveolata</taxon>
        <taxon>Apicomplexa</taxon>
        <taxon>Conoidasida</taxon>
        <taxon>Coccidia</taxon>
        <taxon>Eucoccidiorida</taxon>
        <taxon>Eimeriorina</taxon>
        <taxon>Cryptosporidiidae</taxon>
        <taxon>Cryptosporidium</taxon>
    </lineage>
</organism>
<dbReference type="VEuPathDB" id="CryptoDB:cubi_01956"/>
<accession>A0A1J4MPQ9</accession>
<evidence type="ECO:0000313" key="2">
    <source>
        <dbReference type="Proteomes" id="UP000186176"/>
    </source>
</evidence>
<evidence type="ECO:0000313" key="1">
    <source>
        <dbReference type="EMBL" id="OII75435.1"/>
    </source>
</evidence>
<gene>
    <name evidence="1" type="ORF">cubi_01956</name>
</gene>
<dbReference type="RefSeq" id="XP_028876442.1">
    <property type="nucleotide sequence ID" value="XM_029018968.1"/>
</dbReference>
<dbReference type="AlphaFoldDB" id="A0A1J4MPQ9"/>
<proteinExistence type="predicted"/>
<comment type="caution">
    <text evidence="1">The sequence shown here is derived from an EMBL/GenBank/DDBJ whole genome shotgun (WGS) entry which is preliminary data.</text>
</comment>
<protein>
    <submittedName>
        <fullName evidence="1">Uncharacterized protein</fullName>
    </submittedName>
</protein>
<name>A0A1J4MPQ9_9CRYT</name>
<dbReference type="OrthoDB" id="343417at2759"/>
<dbReference type="GeneID" id="39978747"/>
<dbReference type="Proteomes" id="UP000186176">
    <property type="component" value="Unassembled WGS sequence"/>
</dbReference>
<sequence length="328" mass="38681">MSLLGRKGAKFPRYMVVLALILVIQLFQWVACSDISKFKSLPSKDRYELHSSVIKKRISFLELYLIKRVEGVEQTKSEADEENECLIKSRYHRLVDLLTEGMSFDADFEKKIAMKCLKKSLTEAYKFYTKFLDTKIIYKRKCLNRICSKKPEQVLFDKLEDLAFSTYYLLSLNDLIKSKGNFISYLEFSYDLEHKSEVISILDVYVNLNSYEEGLKVCMEYDMLNILIYPRLDKALVLKDYKTFSSIVRILTMNIGSYVDKYKYYRRFSQTCAKKDYEKKISLISKKILSLMKLISYAVLTKFLILADIENMEMYEQSYKSIVDDKQQ</sequence>